<proteinExistence type="predicted"/>
<evidence type="ECO:0000313" key="2">
    <source>
        <dbReference type="Proteomes" id="UP000009168"/>
    </source>
</evidence>
<dbReference type="EMBL" id="GG662685">
    <property type="protein sequence ID" value="EAR82474.2"/>
    <property type="molecule type" value="Genomic_DNA"/>
</dbReference>
<dbReference type="GeneID" id="7836029"/>
<keyword evidence="2" id="KW-1185">Reference proteome</keyword>
<accession>Q22AY4</accession>
<organism evidence="1 2">
    <name type="scientific">Tetrahymena thermophila (strain SB210)</name>
    <dbReference type="NCBI Taxonomy" id="312017"/>
    <lineage>
        <taxon>Eukaryota</taxon>
        <taxon>Sar</taxon>
        <taxon>Alveolata</taxon>
        <taxon>Ciliophora</taxon>
        <taxon>Intramacronucleata</taxon>
        <taxon>Oligohymenophorea</taxon>
        <taxon>Hymenostomatida</taxon>
        <taxon>Tetrahymenina</taxon>
        <taxon>Tetrahymenidae</taxon>
        <taxon>Tetrahymena</taxon>
    </lineage>
</organism>
<evidence type="ECO:0000313" key="1">
    <source>
        <dbReference type="EMBL" id="EAR82474.2"/>
    </source>
</evidence>
<gene>
    <name evidence="1" type="ORF">TTHERM_01141650</name>
</gene>
<dbReference type="HOGENOM" id="CLU_328878_0_0_1"/>
<dbReference type="RefSeq" id="XP_001030137.2">
    <property type="nucleotide sequence ID" value="XM_001030137.3"/>
</dbReference>
<reference evidence="2" key="1">
    <citation type="journal article" date="2006" name="PLoS Biol.">
        <title>Macronuclear genome sequence of the ciliate Tetrahymena thermophila, a model eukaryote.</title>
        <authorList>
            <person name="Eisen J.A."/>
            <person name="Coyne R.S."/>
            <person name="Wu M."/>
            <person name="Wu D."/>
            <person name="Thiagarajan M."/>
            <person name="Wortman J.R."/>
            <person name="Badger J.H."/>
            <person name="Ren Q."/>
            <person name="Amedeo P."/>
            <person name="Jones K.M."/>
            <person name="Tallon L.J."/>
            <person name="Delcher A.L."/>
            <person name="Salzberg S.L."/>
            <person name="Silva J.C."/>
            <person name="Haas B.J."/>
            <person name="Majoros W.H."/>
            <person name="Farzad M."/>
            <person name="Carlton J.M."/>
            <person name="Smith R.K. Jr."/>
            <person name="Garg J."/>
            <person name="Pearlman R.E."/>
            <person name="Karrer K.M."/>
            <person name="Sun L."/>
            <person name="Manning G."/>
            <person name="Elde N.C."/>
            <person name="Turkewitz A.P."/>
            <person name="Asai D.J."/>
            <person name="Wilkes D.E."/>
            <person name="Wang Y."/>
            <person name="Cai H."/>
            <person name="Collins K."/>
            <person name="Stewart B.A."/>
            <person name="Lee S.R."/>
            <person name="Wilamowska K."/>
            <person name="Weinberg Z."/>
            <person name="Ruzzo W.L."/>
            <person name="Wloga D."/>
            <person name="Gaertig J."/>
            <person name="Frankel J."/>
            <person name="Tsao C.-C."/>
            <person name="Gorovsky M.A."/>
            <person name="Keeling P.J."/>
            <person name="Waller R.F."/>
            <person name="Patron N.J."/>
            <person name="Cherry J.M."/>
            <person name="Stover N.A."/>
            <person name="Krieger C.J."/>
            <person name="del Toro C."/>
            <person name="Ryder H.F."/>
            <person name="Williamson S.C."/>
            <person name="Barbeau R.A."/>
            <person name="Hamilton E.P."/>
            <person name="Orias E."/>
        </authorList>
    </citation>
    <scope>NUCLEOTIDE SEQUENCE [LARGE SCALE GENOMIC DNA]</scope>
    <source>
        <strain evidence="2">SB210</strain>
    </source>
</reference>
<name>Q22AY4_TETTS</name>
<protein>
    <submittedName>
        <fullName evidence="1">Uncharacterized protein</fullName>
    </submittedName>
</protein>
<dbReference type="AlphaFoldDB" id="Q22AY4"/>
<dbReference type="InParanoid" id="Q22AY4"/>
<dbReference type="KEGG" id="tet:TTHERM_01141650"/>
<dbReference type="Proteomes" id="UP000009168">
    <property type="component" value="Unassembled WGS sequence"/>
</dbReference>
<sequence>MSEKVQQNKQFEKKCEIHEGQDIIYIQTGDQKQKQIGVCVECITANGLQGQNLMTLNSILNDMKNENSISQSYPHFKGNDILKKYSASYNSLGYLDPSKQIEEYNEIFANSLQFIKNALKQKQDTHFVDKIGLINSYNKVAQKGEFLTNFNDYMSDTNDKEFSHELSSFNKNIILTIHVLRLLIITV</sequence>